<accession>A0A6J4NYY3</accession>
<name>A0A6J4NYY3_9ACTN</name>
<evidence type="ECO:0000313" key="2">
    <source>
        <dbReference type="EMBL" id="CAA9401484.1"/>
    </source>
</evidence>
<protein>
    <submittedName>
        <fullName evidence="2">Uncharacterized protein</fullName>
    </submittedName>
</protein>
<feature type="compositionally biased region" description="Basic residues" evidence="1">
    <location>
        <begin position="15"/>
        <end position="28"/>
    </location>
</feature>
<dbReference type="EMBL" id="CADCUZ010000029">
    <property type="protein sequence ID" value="CAA9401484.1"/>
    <property type="molecule type" value="Genomic_DNA"/>
</dbReference>
<reference evidence="2" key="1">
    <citation type="submission" date="2020-02" db="EMBL/GenBank/DDBJ databases">
        <authorList>
            <person name="Meier V. D."/>
        </authorList>
    </citation>
    <scope>NUCLEOTIDE SEQUENCE</scope>
    <source>
        <strain evidence="2">AVDCRST_MAG55</strain>
    </source>
</reference>
<evidence type="ECO:0000256" key="1">
    <source>
        <dbReference type="SAM" id="MobiDB-lite"/>
    </source>
</evidence>
<feature type="region of interest" description="Disordered" evidence="1">
    <location>
        <begin position="1"/>
        <end position="30"/>
    </location>
</feature>
<feature type="non-terminal residue" evidence="2">
    <location>
        <position position="48"/>
    </location>
</feature>
<organism evidence="2">
    <name type="scientific">uncultured Rubrobacteraceae bacterium</name>
    <dbReference type="NCBI Taxonomy" id="349277"/>
    <lineage>
        <taxon>Bacteria</taxon>
        <taxon>Bacillati</taxon>
        <taxon>Actinomycetota</taxon>
        <taxon>Rubrobacteria</taxon>
        <taxon>Rubrobacterales</taxon>
        <taxon>Rubrobacteraceae</taxon>
        <taxon>environmental samples</taxon>
    </lineage>
</organism>
<feature type="non-terminal residue" evidence="2">
    <location>
        <position position="1"/>
    </location>
</feature>
<gene>
    <name evidence="2" type="ORF">AVDCRST_MAG55-683</name>
</gene>
<feature type="compositionally biased region" description="Polar residues" evidence="1">
    <location>
        <begin position="1"/>
        <end position="10"/>
    </location>
</feature>
<dbReference type="AlphaFoldDB" id="A0A6J4NYY3"/>
<sequence length="48" mass="5289">WRSGSASCSGFLSRRSSRASRSGRRAKRSTAPGLWARMLWGRGVKIGH</sequence>
<proteinExistence type="predicted"/>